<evidence type="ECO:0000313" key="7">
    <source>
        <dbReference type="EMBL" id="EDO15470.1"/>
    </source>
</evidence>
<dbReference type="OrthoDB" id="202234at2759"/>
<evidence type="ECO:0000259" key="6">
    <source>
        <dbReference type="SMART" id="SM00563"/>
    </source>
</evidence>
<dbReference type="GO" id="GO:0016020">
    <property type="term" value="C:membrane"/>
    <property type="evidence" value="ECO:0007669"/>
    <property type="project" value="InterPro"/>
</dbReference>
<keyword evidence="2 4" id="KW-0808">Transferase</keyword>
<dbReference type="GeneID" id="5543552"/>
<dbReference type="RefSeq" id="XP_001643328.1">
    <property type="nucleotide sequence ID" value="XM_001643278.1"/>
</dbReference>
<dbReference type="SMART" id="SM00563">
    <property type="entry name" value="PlsC"/>
    <property type="match status" value="1"/>
</dbReference>
<dbReference type="STRING" id="436907.A7TQG9"/>
<reference evidence="7 8" key="1">
    <citation type="journal article" date="2007" name="Proc. Natl. Acad. Sci. U.S.A.">
        <title>Independent sorting-out of thousands of duplicated gene pairs in two yeast species descended from a whole-genome duplication.</title>
        <authorList>
            <person name="Scannell D.R."/>
            <person name="Frank A.C."/>
            <person name="Conant G.C."/>
            <person name="Byrne K.P."/>
            <person name="Woolfit M."/>
            <person name="Wolfe K.H."/>
        </authorList>
    </citation>
    <scope>NUCLEOTIDE SEQUENCE [LARGE SCALE GENOMIC DNA]</scope>
    <source>
        <strain evidence="8">ATCC 22028 / DSM 70294 / BCRC 21397 / CBS 2163 / NBRC 10782 / NRRL Y-8283 / UCD 57-17</strain>
    </source>
</reference>
<dbReference type="PhylomeDB" id="A7TQG9"/>
<name>A7TQG9_VANPO</name>
<comment type="similarity">
    <text evidence="1 4">Belongs to the 1-acyl-sn-glycerol-3-phosphate acyltransferase family.</text>
</comment>
<dbReference type="Proteomes" id="UP000000267">
    <property type="component" value="Unassembled WGS sequence"/>
</dbReference>
<dbReference type="AlphaFoldDB" id="A7TQG9"/>
<dbReference type="HOGENOM" id="CLU_027938_10_0_1"/>
<evidence type="ECO:0000256" key="2">
    <source>
        <dbReference type="ARBA" id="ARBA00022679"/>
    </source>
</evidence>
<proteinExistence type="inferred from homology"/>
<dbReference type="Pfam" id="PF01553">
    <property type="entry name" value="Acyltransferase"/>
    <property type="match status" value="1"/>
</dbReference>
<keyword evidence="5" id="KW-1133">Transmembrane helix</keyword>
<keyword evidence="4" id="KW-0594">Phospholipid biosynthesis</keyword>
<evidence type="ECO:0000313" key="8">
    <source>
        <dbReference type="Proteomes" id="UP000000267"/>
    </source>
</evidence>
<keyword evidence="4" id="KW-1208">Phospholipid metabolism</keyword>
<feature type="domain" description="Phospholipid/glycerol acyltransferase" evidence="6">
    <location>
        <begin position="76"/>
        <end position="193"/>
    </location>
</feature>
<dbReference type="OMA" id="LLYQWSM"/>
<evidence type="ECO:0000256" key="4">
    <source>
        <dbReference type="RuleBase" id="RU361267"/>
    </source>
</evidence>
<dbReference type="GO" id="GO:0003841">
    <property type="term" value="F:1-acylglycerol-3-phosphate O-acyltransferase activity"/>
    <property type="evidence" value="ECO:0007669"/>
    <property type="project" value="UniProtKB-UniRule"/>
</dbReference>
<dbReference type="CDD" id="cd07989">
    <property type="entry name" value="LPLAT_AGPAT-like"/>
    <property type="match status" value="1"/>
</dbReference>
<dbReference type="PANTHER" id="PTHR10434">
    <property type="entry name" value="1-ACYL-SN-GLYCEROL-3-PHOSPHATE ACYLTRANSFERASE"/>
    <property type="match status" value="1"/>
</dbReference>
<dbReference type="EMBL" id="DS480458">
    <property type="protein sequence ID" value="EDO15470.1"/>
    <property type="molecule type" value="Genomic_DNA"/>
</dbReference>
<keyword evidence="4" id="KW-0443">Lipid metabolism</keyword>
<keyword evidence="4" id="KW-0444">Lipid biosynthesis</keyword>
<feature type="transmembrane region" description="Helical" evidence="5">
    <location>
        <begin position="12"/>
        <end position="39"/>
    </location>
</feature>
<evidence type="ECO:0000256" key="1">
    <source>
        <dbReference type="ARBA" id="ARBA00008655"/>
    </source>
</evidence>
<organism evidence="8">
    <name type="scientific">Vanderwaltozyma polyspora (strain ATCC 22028 / DSM 70294 / BCRC 21397 / CBS 2163 / NBRC 10782 / NRRL Y-8283 / UCD 57-17)</name>
    <name type="common">Kluyveromyces polysporus</name>
    <dbReference type="NCBI Taxonomy" id="436907"/>
    <lineage>
        <taxon>Eukaryota</taxon>
        <taxon>Fungi</taxon>
        <taxon>Dikarya</taxon>
        <taxon>Ascomycota</taxon>
        <taxon>Saccharomycotina</taxon>
        <taxon>Saccharomycetes</taxon>
        <taxon>Saccharomycetales</taxon>
        <taxon>Saccharomycetaceae</taxon>
        <taxon>Vanderwaltozyma</taxon>
    </lineage>
</organism>
<dbReference type="GO" id="GO:0006654">
    <property type="term" value="P:phosphatidic acid biosynthetic process"/>
    <property type="evidence" value="ECO:0007669"/>
    <property type="project" value="TreeGrafter"/>
</dbReference>
<protein>
    <recommendedName>
        <fullName evidence="4">1-acyl-sn-glycerol-3-phosphate acyltransferase</fullName>
        <ecNumber evidence="4">2.3.1.51</ecNumber>
    </recommendedName>
</protein>
<keyword evidence="5" id="KW-0812">Transmembrane</keyword>
<dbReference type="EC" id="2.3.1.51" evidence="4"/>
<dbReference type="InParanoid" id="A7TQG9"/>
<keyword evidence="3 4" id="KW-0012">Acyltransferase</keyword>
<dbReference type="NCBIfam" id="TIGR00530">
    <property type="entry name" value="AGP_acyltrn"/>
    <property type="match status" value="1"/>
</dbReference>
<evidence type="ECO:0000256" key="3">
    <source>
        <dbReference type="ARBA" id="ARBA00023315"/>
    </source>
</evidence>
<dbReference type="GO" id="GO:0005783">
    <property type="term" value="C:endoplasmic reticulum"/>
    <property type="evidence" value="ECO:0007669"/>
    <property type="project" value="TreeGrafter"/>
</dbReference>
<gene>
    <name evidence="7" type="ORF">Kpol_472p1</name>
</gene>
<accession>A7TQG9</accession>
<comment type="catalytic activity">
    <reaction evidence="4">
        <text>a 1-acyl-sn-glycero-3-phosphate + an acyl-CoA = a 1,2-diacyl-sn-glycero-3-phosphate + CoA</text>
        <dbReference type="Rhea" id="RHEA:19709"/>
        <dbReference type="ChEBI" id="CHEBI:57287"/>
        <dbReference type="ChEBI" id="CHEBI:57970"/>
        <dbReference type="ChEBI" id="CHEBI:58342"/>
        <dbReference type="ChEBI" id="CHEBI:58608"/>
        <dbReference type="EC" id="2.3.1.51"/>
    </reaction>
</comment>
<keyword evidence="8" id="KW-1185">Reference proteome</keyword>
<dbReference type="KEGG" id="vpo:Kpol_472p1"/>
<dbReference type="InterPro" id="IPR002123">
    <property type="entry name" value="Plipid/glycerol_acylTrfase"/>
</dbReference>
<evidence type="ECO:0000256" key="5">
    <source>
        <dbReference type="SAM" id="Phobius"/>
    </source>
</evidence>
<dbReference type="PANTHER" id="PTHR10434:SF11">
    <property type="entry name" value="1-ACYL-SN-GLYCEROL-3-PHOSPHATE ACYLTRANSFERASE"/>
    <property type="match status" value="1"/>
</dbReference>
<sequence length="286" mass="31681">MSVGSSIVYNVKTGICIFALGFCAILGMISSILLSLIGYRHISQFVTTKTYYTIVSALLGVEVKVINEKNLDNQPCIYVCNHQSSLDAIILGKLFPPGCTITAKKSLKYVPILGWFLSLSGTLLIDRKNTAEGIATLNKSLEELVKHKRSLWIFAEGTRSYSESLDMLPFKKGAFHLALQGKIPIVPIVVSNTSNLQNGRYHIFNRGTVVVKVLDPIPTTKLTKDKVGEFSEMVHNKMLNELRKNVGYSQLEEGSTLPPKFDAKKIENKVGLDDIEIIESTSQQRS</sequence>
<dbReference type="eggNOG" id="KOG2848">
    <property type="taxonomic scope" value="Eukaryota"/>
</dbReference>
<dbReference type="SUPFAM" id="SSF69593">
    <property type="entry name" value="Glycerol-3-phosphate (1)-acyltransferase"/>
    <property type="match status" value="1"/>
</dbReference>
<comment type="domain">
    <text evidence="4">The HXXXXD motif is essential for acyltransferase activity and may constitute the binding site for the phosphate moiety of the glycerol-3-phosphate.</text>
</comment>
<keyword evidence="5" id="KW-0472">Membrane</keyword>
<dbReference type="InterPro" id="IPR004552">
    <property type="entry name" value="AGP_acyltrans"/>
</dbReference>